<evidence type="ECO:0000313" key="8">
    <source>
        <dbReference type="EMBL" id="JAU43708.1"/>
    </source>
</evidence>
<dbReference type="Pfam" id="PF02234">
    <property type="entry name" value="CDI"/>
    <property type="match status" value="1"/>
</dbReference>
<name>A0A1J3CC21_NOCCA</name>
<keyword evidence="4" id="KW-0131">Cell cycle</keyword>
<sequence length="228" mass="25114">MGKYMKKSKITNDIGVMEASEPTSLGVRTRAAKTLALKRLNSSASDSALAADSSCYLQLRSRRLEKPPLLAEPPKQLPRPHKSGIKESGSKSRVDSVNSDAPASGSVPVAPSCNGDDFFGKSASPEASCGENSLDFESRYSTRESTPCNFVEDLEIIVTPGSSTRSMRTTSKGYTRDRDSMVPTASEMEEFFAFAEQQQQRLFMEKYNFDIVNEMPLTGRFEWVQVTP</sequence>
<feature type="domain" description="Cyclin-dependent kinase inhibitor" evidence="6">
    <location>
        <begin position="183"/>
        <end position="226"/>
    </location>
</feature>
<reference evidence="7" key="1">
    <citation type="submission" date="2016-07" db="EMBL/GenBank/DDBJ databases">
        <title>De novo transcriptome assembly of four accessions of the metal hyperaccumulator plant Noccaea caerulescens.</title>
        <authorList>
            <person name="Blande D."/>
            <person name="Halimaa P."/>
            <person name="Tervahauta A.I."/>
            <person name="Aarts M.G."/>
            <person name="Karenlampi S.O."/>
        </authorList>
    </citation>
    <scope>NUCLEOTIDE SEQUENCE</scope>
</reference>
<comment type="similarity">
    <text evidence="2">Belongs to the CDI family. ICK/KRP subfamily.</text>
</comment>
<dbReference type="InterPro" id="IPR044275">
    <property type="entry name" value="KRP"/>
</dbReference>
<evidence type="ECO:0000256" key="3">
    <source>
        <dbReference type="ARBA" id="ARBA00023013"/>
    </source>
</evidence>
<dbReference type="AlphaFoldDB" id="A0A1J3CC21"/>
<evidence type="ECO:0000256" key="2">
    <source>
        <dbReference type="ARBA" id="ARBA00010274"/>
    </source>
</evidence>
<dbReference type="GO" id="GO:0005654">
    <property type="term" value="C:nucleoplasm"/>
    <property type="evidence" value="ECO:0007669"/>
    <property type="project" value="UniProtKB-SubCell"/>
</dbReference>
<dbReference type="InterPro" id="IPR003175">
    <property type="entry name" value="CDI_dom"/>
</dbReference>
<evidence type="ECO:0000259" key="6">
    <source>
        <dbReference type="Pfam" id="PF02234"/>
    </source>
</evidence>
<dbReference type="EMBL" id="GEVI01026797">
    <property type="protein sequence ID" value="JAU05523.1"/>
    <property type="molecule type" value="Transcribed_RNA"/>
</dbReference>
<dbReference type="PANTHER" id="PTHR46776">
    <property type="entry name" value="CYCLIN-DEPENDENT KINASE INHIBITOR 4-RELATED"/>
    <property type="match status" value="1"/>
</dbReference>
<proteinExistence type="inferred from homology"/>
<protein>
    <submittedName>
        <fullName evidence="7">Cyclin-dependent kinase inhibitor 3</fullName>
    </submittedName>
</protein>
<evidence type="ECO:0000313" key="7">
    <source>
        <dbReference type="EMBL" id="JAU05523.1"/>
    </source>
</evidence>
<dbReference type="GO" id="GO:0051726">
    <property type="term" value="P:regulation of cell cycle"/>
    <property type="evidence" value="ECO:0007669"/>
    <property type="project" value="InterPro"/>
</dbReference>
<evidence type="ECO:0000256" key="5">
    <source>
        <dbReference type="SAM" id="MobiDB-lite"/>
    </source>
</evidence>
<accession>A0A1J3CC21</accession>
<dbReference type="Gene3D" id="4.10.365.10">
    <property type="entry name" value="p27"/>
    <property type="match status" value="1"/>
</dbReference>
<feature type="compositionally biased region" description="Basic and acidic residues" evidence="5">
    <location>
        <begin position="84"/>
        <end position="94"/>
    </location>
</feature>
<dbReference type="InterPro" id="IPR044898">
    <property type="entry name" value="CDI_dom_sf"/>
</dbReference>
<dbReference type="EMBL" id="GEVK01009124">
    <property type="protein sequence ID" value="JAU43708.1"/>
    <property type="molecule type" value="Transcribed_RNA"/>
</dbReference>
<gene>
    <name evidence="7" type="ORF">GA_TR5223_c0_g1_i1_g.16883</name>
    <name evidence="8" type="ORF">LC_TR17366_c0_g1_i1_g.59467</name>
</gene>
<dbReference type="PIRSF" id="PIRSF017811">
    <property type="entry name" value="CDK_inhib_pln"/>
    <property type="match status" value="1"/>
</dbReference>
<evidence type="ECO:0000256" key="4">
    <source>
        <dbReference type="ARBA" id="ARBA00023306"/>
    </source>
</evidence>
<evidence type="ECO:0000256" key="1">
    <source>
        <dbReference type="ARBA" id="ARBA00004642"/>
    </source>
</evidence>
<organism evidence="7">
    <name type="scientific">Noccaea caerulescens</name>
    <name type="common">Alpine penny-cress</name>
    <name type="synonym">Thlaspi caerulescens</name>
    <dbReference type="NCBI Taxonomy" id="107243"/>
    <lineage>
        <taxon>Eukaryota</taxon>
        <taxon>Viridiplantae</taxon>
        <taxon>Streptophyta</taxon>
        <taxon>Embryophyta</taxon>
        <taxon>Tracheophyta</taxon>
        <taxon>Spermatophyta</taxon>
        <taxon>Magnoliopsida</taxon>
        <taxon>eudicotyledons</taxon>
        <taxon>Gunneridae</taxon>
        <taxon>Pentapetalae</taxon>
        <taxon>rosids</taxon>
        <taxon>malvids</taxon>
        <taxon>Brassicales</taxon>
        <taxon>Brassicaceae</taxon>
        <taxon>Coluteocarpeae</taxon>
        <taxon>Noccaea</taxon>
    </lineage>
</organism>
<feature type="region of interest" description="Disordered" evidence="5">
    <location>
        <begin position="65"/>
        <end position="111"/>
    </location>
</feature>
<comment type="subcellular location">
    <subcellularLocation>
        <location evidence="1">Nucleus</location>
        <location evidence="1">Nucleoplasm</location>
    </subcellularLocation>
</comment>
<dbReference type="GO" id="GO:0004861">
    <property type="term" value="F:cyclin-dependent protein serine/threonine kinase inhibitor activity"/>
    <property type="evidence" value="ECO:0007669"/>
    <property type="project" value="InterPro"/>
</dbReference>
<keyword evidence="3" id="KW-0649">Protein kinase inhibitor</keyword>